<organism evidence="1 2">
    <name type="scientific">Portunus trituberculatus</name>
    <name type="common">Swimming crab</name>
    <name type="synonym">Neptunus trituberculatus</name>
    <dbReference type="NCBI Taxonomy" id="210409"/>
    <lineage>
        <taxon>Eukaryota</taxon>
        <taxon>Metazoa</taxon>
        <taxon>Ecdysozoa</taxon>
        <taxon>Arthropoda</taxon>
        <taxon>Crustacea</taxon>
        <taxon>Multicrustacea</taxon>
        <taxon>Malacostraca</taxon>
        <taxon>Eumalacostraca</taxon>
        <taxon>Eucarida</taxon>
        <taxon>Decapoda</taxon>
        <taxon>Pleocyemata</taxon>
        <taxon>Brachyura</taxon>
        <taxon>Eubrachyura</taxon>
        <taxon>Portunoidea</taxon>
        <taxon>Portunidae</taxon>
        <taxon>Portuninae</taxon>
        <taxon>Portunus</taxon>
    </lineage>
</organism>
<proteinExistence type="predicted"/>
<gene>
    <name evidence="1" type="ORF">E2C01_065591</name>
</gene>
<protein>
    <submittedName>
        <fullName evidence="1">Uncharacterized protein</fullName>
    </submittedName>
</protein>
<keyword evidence="2" id="KW-1185">Reference proteome</keyword>
<reference evidence="1 2" key="1">
    <citation type="submission" date="2019-05" db="EMBL/GenBank/DDBJ databases">
        <title>Another draft genome of Portunus trituberculatus and its Hox gene families provides insights of decapod evolution.</title>
        <authorList>
            <person name="Jeong J.-H."/>
            <person name="Song I."/>
            <person name="Kim S."/>
            <person name="Choi T."/>
            <person name="Kim D."/>
            <person name="Ryu S."/>
            <person name="Kim W."/>
        </authorList>
    </citation>
    <scope>NUCLEOTIDE SEQUENCE [LARGE SCALE GENOMIC DNA]</scope>
    <source>
        <tissue evidence="1">Muscle</tissue>
    </source>
</reference>
<dbReference type="Proteomes" id="UP000324222">
    <property type="component" value="Unassembled WGS sequence"/>
</dbReference>
<comment type="caution">
    <text evidence="1">The sequence shown here is derived from an EMBL/GenBank/DDBJ whole genome shotgun (WGS) entry which is preliminary data.</text>
</comment>
<dbReference type="EMBL" id="VSRR010032674">
    <property type="protein sequence ID" value="MPC71317.1"/>
    <property type="molecule type" value="Genomic_DNA"/>
</dbReference>
<sequence length="186" mass="20931">MFRSRKAPDIYISTVRRRRRLARQEAHKGRVGKVSRRVVTSPAMARLAFLAFLTLAFLTYTPRMVAREWNSQLSSPEECVELSEMDKAVRSLGLDGLPEYWESCFTLQDRVWTAARPVSEPTAAFLQKMTGGLHSVVRCVHHAATALPACLVDQMTALLEWQADTLLTVLRHHPDGVGGSKIHQHP</sequence>
<name>A0A5B7HQ07_PORTR</name>
<evidence type="ECO:0000313" key="1">
    <source>
        <dbReference type="EMBL" id="MPC71317.1"/>
    </source>
</evidence>
<accession>A0A5B7HQ07</accession>
<dbReference type="AlphaFoldDB" id="A0A5B7HQ07"/>
<evidence type="ECO:0000313" key="2">
    <source>
        <dbReference type="Proteomes" id="UP000324222"/>
    </source>
</evidence>